<comment type="subcellular location">
    <subcellularLocation>
        <location evidence="1">Cytoplasm</location>
    </subcellularLocation>
</comment>
<evidence type="ECO:0000313" key="9">
    <source>
        <dbReference type="Proteomes" id="UP000441336"/>
    </source>
</evidence>
<feature type="coiled-coil region" evidence="6">
    <location>
        <begin position="754"/>
        <end position="826"/>
    </location>
</feature>
<sequence>MAQVRQDNVQIKLEIDGSQSRTELDNLTRKAQVLQDGFKGLKKGSQEYIDQNKELSQVKARMEELRAEIGLTSLTSAQLKAMSNQLNRELANLTPNTESFLNKAQELANVDARLAQVRAEAKGVKDELGNAGSGISGFITKAAGFAGIQIGVQAVVGSLKQLGSESIDAAIKGSDSISDMEKSLNLTTAEAKALRTQLEGIDTRTSQQNLEGIAVAAGQLGIAKDEAVAFTQSVDQAVVALGDEFSGGVEDVNKSLGGLQKLFKETANVSPAEAITKIGSAVNALGADGTATGPVIADFAARIGQLGDLAPQITQTLGLGAAFQELGLSAEISAGGLSNILLTAAKDTDGFGKQIGLTSKEFKDLINSDPNEVILRLAASLKGASETDVVSTLDKLGIKSQEATKVISLLANQTDTVRAKQALASTEYEKGTSLLDEFAKKNTNAAAEVAKAEKGFAQSRQELGEKLIPVYLYALQTFGFFINVLKALPGFLNENRGVLLGLVVAVATLNAAQIQLTATTLYNTAVTKGKILWDEAAAFATGKWTAAQRLLNITLAANPIGVVVAAAALLIGAFITLYERSAKVREVVAGLGAAFTQLGKNIKENFLLQLGGISDIVTGIFSGDLTKIKAGLAKVGESVVKQYTALGNGVAGAYNQGYAEREQQEQAATQQKQKAQQQKKLEDVKKQAQQEAAAAATADLEALKAREANIKAALALVAAGSAEELRLKKLEITTKRDIDLLGEKKTEGDKKVIRAEALRDLRQLQDEYDKKTKDAADKRAKEQAEVEKKIADLKAGLLTDETEKKIQQLEAAAEKEKATAKGTAEQIAEQRKLIEQKLAVDVAAERQKLALKQGEEALDIEKRNNALIKDEWERRAAELRTSAASESLKILDTDTRAAEKRRLIQAKLQQDLVALERDRVAQQQEIAERIAAIDDNIALARISRRRQQSADFSLERAKADADEQAVRKAALDRQYAEDFFQQGLNTEQKLAIMRQYLQDKENLENEFADRSQERYTAGVSMGLEIQATALQTVADFQKIASDKELAKLDKDKKQRLAKLDAEYKAGTISKDAYEAQKSSIETSYDEKTRAVKKEAAEKEKVANIAQAVIAGVLAVLKAGGPFTPTGALTAIASVAAVAKIIATPIPEFEKGGFFGRTSRAVQRGASQAWHGVKHYAAGGRINATAGVAGVGQRHSGGGIRMVDGATGEHLGEWEKGEPYMILSRDTYANNKHLVDELIDTSLYRGGAPVRPRPGYFEDGGVSGGALPAAPAGGTAASQELVQVVRETRDAVLALPSRQRIAWGQDDTANVEDALAERADDRNAGAVR</sequence>
<dbReference type="InterPro" id="IPR027640">
    <property type="entry name" value="Kinesin-like_fam"/>
</dbReference>
<keyword evidence="7" id="KW-0472">Membrane</keyword>
<dbReference type="GO" id="GO:0005524">
    <property type="term" value="F:ATP binding"/>
    <property type="evidence" value="ECO:0007669"/>
    <property type="project" value="UniProtKB-KW"/>
</dbReference>
<dbReference type="PANTHER" id="PTHR47969:SF15">
    <property type="entry name" value="CHROMOSOME-ASSOCIATED KINESIN KIF4A-RELATED"/>
    <property type="match status" value="1"/>
</dbReference>
<organism evidence="8 9">
    <name type="scientific">Hymenobacter ginkgonis</name>
    <dbReference type="NCBI Taxonomy" id="2682976"/>
    <lineage>
        <taxon>Bacteria</taxon>
        <taxon>Pseudomonadati</taxon>
        <taxon>Bacteroidota</taxon>
        <taxon>Cytophagia</taxon>
        <taxon>Cytophagales</taxon>
        <taxon>Hymenobacteraceae</taxon>
        <taxon>Hymenobacter</taxon>
    </lineage>
</organism>
<keyword evidence="9" id="KW-1185">Reference proteome</keyword>
<feature type="coiled-coil region" evidence="6">
    <location>
        <begin position="954"/>
        <end position="1013"/>
    </location>
</feature>
<keyword evidence="5 6" id="KW-0175">Coiled coil</keyword>
<dbReference type="EMBL" id="WQKZ01000010">
    <property type="protein sequence ID" value="MVN79131.1"/>
    <property type="molecule type" value="Genomic_DNA"/>
</dbReference>
<evidence type="ECO:0000256" key="1">
    <source>
        <dbReference type="ARBA" id="ARBA00004496"/>
    </source>
</evidence>
<reference evidence="8 9" key="1">
    <citation type="submission" date="2019-12" db="EMBL/GenBank/DDBJ databases">
        <title>Hymenobacter sp. HMF4947 Genome sequencing and assembly.</title>
        <authorList>
            <person name="Kang H."/>
            <person name="Cha I."/>
            <person name="Kim H."/>
            <person name="Joh K."/>
        </authorList>
    </citation>
    <scope>NUCLEOTIDE SEQUENCE [LARGE SCALE GENOMIC DNA]</scope>
    <source>
        <strain evidence="8 9">HMF4947</strain>
    </source>
</reference>
<evidence type="ECO:0008006" key="10">
    <source>
        <dbReference type="Google" id="ProtNLM"/>
    </source>
</evidence>
<proteinExistence type="predicted"/>
<dbReference type="GO" id="GO:0051231">
    <property type="term" value="P:spindle elongation"/>
    <property type="evidence" value="ECO:0007669"/>
    <property type="project" value="TreeGrafter"/>
</dbReference>
<dbReference type="RefSeq" id="WP_157569880.1">
    <property type="nucleotide sequence ID" value="NZ_WQKZ01000010.1"/>
</dbReference>
<feature type="transmembrane region" description="Helical" evidence="7">
    <location>
        <begin position="560"/>
        <end position="578"/>
    </location>
</feature>
<dbReference type="GO" id="GO:0005737">
    <property type="term" value="C:cytoplasm"/>
    <property type="evidence" value="ECO:0007669"/>
    <property type="project" value="UniProtKB-SubCell"/>
</dbReference>
<evidence type="ECO:0000256" key="6">
    <source>
        <dbReference type="SAM" id="Coils"/>
    </source>
</evidence>
<feature type="coiled-coil region" evidence="6">
    <location>
        <begin position="658"/>
        <end position="706"/>
    </location>
</feature>
<accession>A0A7K1TLY6</accession>
<keyword evidence="3" id="KW-0547">Nucleotide-binding</keyword>
<feature type="transmembrane region" description="Helical" evidence="7">
    <location>
        <begin position="497"/>
        <end position="516"/>
    </location>
</feature>
<keyword evidence="4" id="KW-0067">ATP-binding</keyword>
<gene>
    <name evidence="8" type="ORF">GO988_22600</name>
</gene>
<feature type="transmembrane region" description="Helical" evidence="7">
    <location>
        <begin position="467"/>
        <end position="485"/>
    </location>
</feature>
<dbReference type="GO" id="GO:0005875">
    <property type="term" value="C:microtubule associated complex"/>
    <property type="evidence" value="ECO:0007669"/>
    <property type="project" value="TreeGrafter"/>
</dbReference>
<evidence type="ECO:0000313" key="8">
    <source>
        <dbReference type="EMBL" id="MVN79131.1"/>
    </source>
</evidence>
<dbReference type="GO" id="GO:0007018">
    <property type="term" value="P:microtubule-based movement"/>
    <property type="evidence" value="ECO:0007669"/>
    <property type="project" value="InterPro"/>
</dbReference>
<evidence type="ECO:0000256" key="2">
    <source>
        <dbReference type="ARBA" id="ARBA00022490"/>
    </source>
</evidence>
<comment type="caution">
    <text evidence="8">The sequence shown here is derived from an EMBL/GenBank/DDBJ whole genome shotgun (WGS) entry which is preliminary data.</text>
</comment>
<evidence type="ECO:0000256" key="7">
    <source>
        <dbReference type="SAM" id="Phobius"/>
    </source>
</evidence>
<protein>
    <recommendedName>
        <fullName evidence="10">Phage tail tape measure protein</fullName>
    </recommendedName>
</protein>
<evidence type="ECO:0000256" key="5">
    <source>
        <dbReference type="ARBA" id="ARBA00023054"/>
    </source>
</evidence>
<keyword evidence="2" id="KW-0963">Cytoplasm</keyword>
<keyword evidence="7" id="KW-1133">Transmembrane helix</keyword>
<evidence type="ECO:0000256" key="3">
    <source>
        <dbReference type="ARBA" id="ARBA00022741"/>
    </source>
</evidence>
<keyword evidence="7" id="KW-0812">Transmembrane</keyword>
<name>A0A7K1TLY6_9BACT</name>
<dbReference type="Proteomes" id="UP000441336">
    <property type="component" value="Unassembled WGS sequence"/>
</dbReference>
<dbReference type="PANTHER" id="PTHR47969">
    <property type="entry name" value="CHROMOSOME-ASSOCIATED KINESIN KIF4A-RELATED"/>
    <property type="match status" value="1"/>
</dbReference>
<dbReference type="GO" id="GO:0003777">
    <property type="term" value="F:microtubule motor activity"/>
    <property type="evidence" value="ECO:0007669"/>
    <property type="project" value="InterPro"/>
</dbReference>
<evidence type="ECO:0000256" key="4">
    <source>
        <dbReference type="ARBA" id="ARBA00022840"/>
    </source>
</evidence>